<evidence type="ECO:0000313" key="2">
    <source>
        <dbReference type="EMBL" id="KAF7395045.1"/>
    </source>
</evidence>
<sequence>MGATTSAETYQEGTLGDNSMKNCSRKYNETLTSITVSNLLRVLTFYSLFFTANDMKSFGLTRKNYLLAQVLGGLGRRMSSGDKVQTGLTIDRAAFLLLRVKKAFKKKKQQRKEKR</sequence>
<gene>
    <name evidence="2" type="ORF">HZH66_008219</name>
</gene>
<comment type="caution">
    <text evidence="2">The sequence shown here is derived from an EMBL/GenBank/DDBJ whole genome shotgun (WGS) entry which is preliminary data.</text>
</comment>
<dbReference type="EMBL" id="JACSEA010000008">
    <property type="protein sequence ID" value="KAF7395045.1"/>
    <property type="molecule type" value="Genomic_DNA"/>
</dbReference>
<feature type="region of interest" description="Disordered" evidence="1">
    <location>
        <begin position="1"/>
        <end position="21"/>
    </location>
</feature>
<evidence type="ECO:0000313" key="3">
    <source>
        <dbReference type="Proteomes" id="UP000614350"/>
    </source>
</evidence>
<evidence type="ECO:0000256" key="1">
    <source>
        <dbReference type="SAM" id="MobiDB-lite"/>
    </source>
</evidence>
<protein>
    <submittedName>
        <fullName evidence="2">Uncharacterized protein</fullName>
    </submittedName>
</protein>
<organism evidence="2 3">
    <name type="scientific">Vespula vulgaris</name>
    <name type="common">Yellow jacket</name>
    <name type="synonym">Wasp</name>
    <dbReference type="NCBI Taxonomy" id="7454"/>
    <lineage>
        <taxon>Eukaryota</taxon>
        <taxon>Metazoa</taxon>
        <taxon>Ecdysozoa</taxon>
        <taxon>Arthropoda</taxon>
        <taxon>Hexapoda</taxon>
        <taxon>Insecta</taxon>
        <taxon>Pterygota</taxon>
        <taxon>Neoptera</taxon>
        <taxon>Endopterygota</taxon>
        <taxon>Hymenoptera</taxon>
        <taxon>Apocrita</taxon>
        <taxon>Aculeata</taxon>
        <taxon>Vespoidea</taxon>
        <taxon>Vespidae</taxon>
        <taxon>Vespinae</taxon>
        <taxon>Vespula</taxon>
    </lineage>
</organism>
<reference evidence="2" key="1">
    <citation type="journal article" date="2020" name="G3 (Bethesda)">
        <title>High-Quality Assemblies for Three Invasive Social Wasps from the &lt;i&gt;Vespula&lt;/i&gt; Genus.</title>
        <authorList>
            <person name="Harrop T.W.R."/>
            <person name="Guhlin J."/>
            <person name="McLaughlin G.M."/>
            <person name="Permina E."/>
            <person name="Stockwell P."/>
            <person name="Gilligan J."/>
            <person name="Le Lec M.F."/>
            <person name="Gruber M.A.M."/>
            <person name="Quinn O."/>
            <person name="Lovegrove M."/>
            <person name="Duncan E.J."/>
            <person name="Remnant E.J."/>
            <person name="Van Eeckhoven J."/>
            <person name="Graham B."/>
            <person name="Knapp R.A."/>
            <person name="Langford K.W."/>
            <person name="Kronenberg Z."/>
            <person name="Press M.O."/>
            <person name="Eacker S.M."/>
            <person name="Wilson-Rankin E.E."/>
            <person name="Purcell J."/>
            <person name="Lester P.J."/>
            <person name="Dearden P.K."/>
        </authorList>
    </citation>
    <scope>NUCLEOTIDE SEQUENCE</scope>
    <source>
        <strain evidence="2">Marl-1</strain>
    </source>
</reference>
<keyword evidence="3" id="KW-1185">Reference proteome</keyword>
<dbReference type="AlphaFoldDB" id="A0A834N437"/>
<name>A0A834N437_VESVU</name>
<proteinExistence type="predicted"/>
<accession>A0A834N437</accession>
<dbReference type="Proteomes" id="UP000614350">
    <property type="component" value="Unassembled WGS sequence"/>
</dbReference>